<proteinExistence type="evidence at transcript level"/>
<sequence length="137" mass="16009">MSKINKLTMYVFYALLVLNIYVVLSVNSLPFRDDEDTDNEIDGDISELENEYQTNQVYDYNKFKNQADLKIKARNHYAPFIFPGPKVGRDVNFHSVLSPSDESRKSFNNYHENGYRHDKPAFLFKGYKPGDQTQKNL</sequence>
<reference evidence="2" key="1">
    <citation type="journal article" date="1998" name="FEBS Lett.">
        <title>The structure and expression of a preprohormone of a neuropeptide, Hym-176 in Hydra magnipapillata.</title>
        <authorList>
            <person name="Yum S."/>
            <person name="Takahashi T."/>
            <person name="Hatta M."/>
            <person name="Fujisawa T."/>
        </authorList>
    </citation>
    <scope>NUCLEOTIDE SEQUENCE</scope>
    <source>
        <strain evidence="2">105</strain>
    </source>
</reference>
<name>O77060_HYDVU</name>
<protein>
    <submittedName>
        <fullName evidence="2">Hym-176 preprohormone</fullName>
    </submittedName>
</protein>
<dbReference type="AlphaFoldDB" id="O77060"/>
<dbReference type="KEGG" id="hmg:100192232"/>
<dbReference type="EMBL" id="AB018544">
    <property type="protein sequence ID" value="BAA33852.1"/>
    <property type="molecule type" value="mRNA"/>
</dbReference>
<gene>
    <name evidence="2" type="primary">Hym-176</name>
</gene>
<keyword evidence="1" id="KW-0472">Membrane</keyword>
<feature type="transmembrane region" description="Helical" evidence="1">
    <location>
        <begin position="7"/>
        <end position="24"/>
    </location>
</feature>
<evidence type="ECO:0000256" key="1">
    <source>
        <dbReference type="SAM" id="Phobius"/>
    </source>
</evidence>
<evidence type="ECO:0000313" key="2">
    <source>
        <dbReference type="EMBL" id="BAA33852.1"/>
    </source>
</evidence>
<keyword evidence="1" id="KW-0812">Transmembrane</keyword>
<organism evidence="2">
    <name type="scientific">Hydra vulgaris</name>
    <name type="common">Hydra</name>
    <name type="synonym">Hydra attenuata</name>
    <dbReference type="NCBI Taxonomy" id="6087"/>
    <lineage>
        <taxon>Eukaryota</taxon>
        <taxon>Metazoa</taxon>
        <taxon>Cnidaria</taxon>
        <taxon>Hydrozoa</taxon>
        <taxon>Hydroidolina</taxon>
        <taxon>Anthoathecata</taxon>
        <taxon>Aplanulata</taxon>
        <taxon>Hydridae</taxon>
        <taxon>Hydra</taxon>
    </lineage>
</organism>
<keyword evidence="1" id="KW-1133">Transmembrane helix</keyword>
<accession>O77060</accession>
<dbReference type="GeneID" id="100192232"/>